<dbReference type="Proteomes" id="UP000327085">
    <property type="component" value="Chromosome 2"/>
</dbReference>
<evidence type="ECO:0000256" key="8">
    <source>
        <dbReference type="ARBA" id="ARBA00023085"/>
    </source>
</evidence>
<dbReference type="InterPro" id="IPR006501">
    <property type="entry name" value="Pectinesterase_inhib_dom"/>
</dbReference>
<evidence type="ECO:0000256" key="6">
    <source>
        <dbReference type="ARBA" id="ARBA00022512"/>
    </source>
</evidence>
<keyword evidence="10" id="KW-0325">Glycoprotein</keyword>
<dbReference type="SUPFAM" id="SSF101148">
    <property type="entry name" value="Plant invertase/pectin methylesterase inhibitor"/>
    <property type="match status" value="1"/>
</dbReference>
<dbReference type="Gene3D" id="2.160.20.10">
    <property type="entry name" value="Single-stranded right-handed beta-helix, Pectin lyase-like"/>
    <property type="match status" value="2"/>
</dbReference>
<dbReference type="SMART" id="SM00856">
    <property type="entry name" value="PMEI"/>
    <property type="match status" value="1"/>
</dbReference>
<keyword evidence="14" id="KW-0472">Membrane</keyword>
<dbReference type="Pfam" id="PF01095">
    <property type="entry name" value="Pectinesterase"/>
    <property type="match status" value="2"/>
</dbReference>
<evidence type="ECO:0000313" key="16">
    <source>
        <dbReference type="EMBL" id="VVA34105.1"/>
    </source>
</evidence>
<dbReference type="CDD" id="cd15798">
    <property type="entry name" value="PMEI-like_3"/>
    <property type="match status" value="1"/>
</dbReference>
<dbReference type="Gramene" id="VVA34105">
    <property type="protein sequence ID" value="VVA34105"/>
    <property type="gene ID" value="Prudul26B012579"/>
</dbReference>
<dbReference type="InterPro" id="IPR011050">
    <property type="entry name" value="Pectin_lyase_fold/virulence"/>
</dbReference>
<keyword evidence="13" id="KW-0964">Secreted</keyword>
<dbReference type="InterPro" id="IPR012334">
    <property type="entry name" value="Pectin_lyas_fold"/>
</dbReference>
<comment type="similarity">
    <text evidence="4">In the C-terminal section; belongs to the pectinesterase family.</text>
</comment>
<dbReference type="InterPro" id="IPR035513">
    <property type="entry name" value="Invertase/methylesterase_inhib"/>
</dbReference>
<dbReference type="GO" id="GO:0030599">
    <property type="term" value="F:pectinesterase activity"/>
    <property type="evidence" value="ECO:0007669"/>
    <property type="project" value="UniProtKB-UniRule"/>
</dbReference>
<dbReference type="EC" id="3.1.1.11" evidence="5 13"/>
<feature type="domain" description="Pectinesterase inhibitor" evidence="15">
    <location>
        <begin position="77"/>
        <end position="225"/>
    </location>
</feature>
<evidence type="ECO:0000256" key="5">
    <source>
        <dbReference type="ARBA" id="ARBA00013229"/>
    </source>
</evidence>
<evidence type="ECO:0000256" key="4">
    <source>
        <dbReference type="ARBA" id="ARBA00007786"/>
    </source>
</evidence>
<dbReference type="InterPro" id="IPR000070">
    <property type="entry name" value="Pectinesterase_cat"/>
</dbReference>
<evidence type="ECO:0000256" key="11">
    <source>
        <dbReference type="ARBA" id="ARBA00047928"/>
    </source>
</evidence>
<comment type="function">
    <text evidence="12 13">Acts in the modification of cell walls via demethylesterification of cell wall pectin.</text>
</comment>
<gene>
    <name evidence="16" type="ORF">ALMOND_2B012579</name>
</gene>
<comment type="pathway">
    <text evidence="2 13">Glycan metabolism; pectin degradation; 2-dehydro-3-deoxy-D-gluconate from pectin: step 1/5.</text>
</comment>
<comment type="subcellular location">
    <subcellularLocation>
        <location evidence="1 13">Secreted</location>
        <location evidence="1 13">Cell wall</location>
    </subcellularLocation>
</comment>
<dbReference type="EMBL" id="CABIKO010000318">
    <property type="protein sequence ID" value="VVA34105.1"/>
    <property type="molecule type" value="Genomic_DNA"/>
</dbReference>
<dbReference type="FunFam" id="2.160.20.10:FF:000001">
    <property type="entry name" value="Pectinesterase"/>
    <property type="match status" value="2"/>
</dbReference>
<dbReference type="GO" id="GO:0004857">
    <property type="term" value="F:enzyme inhibitor activity"/>
    <property type="evidence" value="ECO:0007669"/>
    <property type="project" value="InterPro"/>
</dbReference>
<evidence type="ECO:0000256" key="10">
    <source>
        <dbReference type="ARBA" id="ARBA00023180"/>
    </source>
</evidence>
<reference evidence="17" key="1">
    <citation type="journal article" date="2020" name="Plant J.">
        <title>Transposons played a major role in the diversification between the closely related almond and peach genomes: results from the almond genome sequence.</title>
        <authorList>
            <person name="Alioto T."/>
            <person name="Alexiou K.G."/>
            <person name="Bardil A."/>
            <person name="Barteri F."/>
            <person name="Castanera R."/>
            <person name="Cruz F."/>
            <person name="Dhingra A."/>
            <person name="Duval H."/>
            <person name="Fernandez I Marti A."/>
            <person name="Frias L."/>
            <person name="Galan B."/>
            <person name="Garcia J.L."/>
            <person name="Howad W."/>
            <person name="Gomez-Garrido J."/>
            <person name="Gut M."/>
            <person name="Julca I."/>
            <person name="Morata J."/>
            <person name="Puigdomenech P."/>
            <person name="Ribeca P."/>
            <person name="Rubio Cabetas M.J."/>
            <person name="Vlasova A."/>
            <person name="Wirthensohn M."/>
            <person name="Garcia-Mas J."/>
            <person name="Gabaldon T."/>
            <person name="Casacuberta J.M."/>
            <person name="Arus P."/>
        </authorList>
    </citation>
    <scope>NUCLEOTIDE SEQUENCE [LARGE SCALE GENOMIC DNA]</scope>
    <source>
        <strain evidence="17">cv. Texas</strain>
    </source>
</reference>
<evidence type="ECO:0000256" key="3">
    <source>
        <dbReference type="ARBA" id="ARBA00006027"/>
    </source>
</evidence>
<name>A0A5E4G2Q2_PRUDU</name>
<keyword evidence="6 13" id="KW-0134">Cell wall</keyword>
<keyword evidence="8 13" id="KW-0063">Aspartyl esterase</keyword>
<dbReference type="Pfam" id="PF04043">
    <property type="entry name" value="PMEI"/>
    <property type="match status" value="1"/>
</dbReference>
<evidence type="ECO:0000259" key="15">
    <source>
        <dbReference type="SMART" id="SM00856"/>
    </source>
</evidence>
<dbReference type="GO" id="GO:0045490">
    <property type="term" value="P:pectin catabolic process"/>
    <property type="evidence" value="ECO:0007669"/>
    <property type="project" value="UniProtKB-UniRule"/>
</dbReference>
<dbReference type="InParanoid" id="A0A5E4G2Q2"/>
<evidence type="ECO:0000256" key="13">
    <source>
        <dbReference type="RuleBase" id="RU000589"/>
    </source>
</evidence>
<accession>A0A5E4G2Q2</accession>
<evidence type="ECO:0000256" key="2">
    <source>
        <dbReference type="ARBA" id="ARBA00005184"/>
    </source>
</evidence>
<dbReference type="UniPathway" id="UPA00545">
    <property type="reaction ID" value="UER00823"/>
</dbReference>
<comment type="catalytic activity">
    <reaction evidence="11 13">
        <text>[(1-&gt;4)-alpha-D-galacturonosyl methyl ester](n) + n H2O = [(1-&gt;4)-alpha-D-galacturonosyl](n) + n methanol + n H(+)</text>
        <dbReference type="Rhea" id="RHEA:22380"/>
        <dbReference type="Rhea" id="RHEA-COMP:14570"/>
        <dbReference type="Rhea" id="RHEA-COMP:14573"/>
        <dbReference type="ChEBI" id="CHEBI:15377"/>
        <dbReference type="ChEBI" id="CHEBI:15378"/>
        <dbReference type="ChEBI" id="CHEBI:17790"/>
        <dbReference type="ChEBI" id="CHEBI:140522"/>
        <dbReference type="ChEBI" id="CHEBI:140523"/>
        <dbReference type="EC" id="3.1.1.11"/>
    </reaction>
</comment>
<evidence type="ECO:0000256" key="1">
    <source>
        <dbReference type="ARBA" id="ARBA00004191"/>
    </source>
</evidence>
<dbReference type="PROSITE" id="PS00800">
    <property type="entry name" value="PECTINESTERASE_1"/>
    <property type="match status" value="1"/>
</dbReference>
<evidence type="ECO:0000256" key="12">
    <source>
        <dbReference type="ARBA" id="ARBA00057335"/>
    </source>
</evidence>
<evidence type="ECO:0000256" key="14">
    <source>
        <dbReference type="SAM" id="Phobius"/>
    </source>
</evidence>
<sequence length="634" mass="69747">MRTQIHNAPNDAMTTHHLRKPIKPIKLPCCSSSPKPKFLFLISMASFLFLALLSLAIFLSLTSAARNHQPPRSHVISPIPQIQQACKATRFPDSCQASLAGLVTNPNTTPIQIIQSAIQVSTDGLQTAQKMVKSILDSSAGNENRTTAAKNCLDVLHNSEYRISLSTDSLSRGSIRNARASMSAALLYQYDCWSALKYANDTQMVNQTMSFLDSLTGKSSNALSMMFSYDNFGKDTKSWAPPKTERDGYWERLEGGGSGQEVRLGVPSGLKADVTVCKEESEKCYRTVQEAVKAAPDNAGAKKFVIRIKAGVYDEIVRVPLEKRNVVFLGDGMGKTVITGSLNVGQPGISTYNTATVGVLGDGFVASGLTIQNTAGPDVHQAVAFRSDSDLSVIENCEFLGNQDTLYAHSNRQLYKSCNIQGNVDFIFGNSAAVFQDCNILVRPRQQKPEKGNQDTLYAHSNRQLYKSCNIQGNVDFIFGNSAAVFQDCNILVRPRQQKPEKGENNAVTAQGRTDPAQSTGFVFQNCLINGTEEYMKLYRSKPQVHKNYLGRPWKEYSRTVFINCNLEALITPQGWMPWSGDFALKTLFYGEVGNSGAGSDLSKRVSFSSKIPSERVNTYSVQNFIQGNEWIST</sequence>
<protein>
    <recommendedName>
        <fullName evidence="5 13">Pectinesterase</fullName>
        <ecNumber evidence="5 13">3.1.1.11</ecNumber>
    </recommendedName>
</protein>
<keyword evidence="9" id="KW-1015">Disulfide bond</keyword>
<dbReference type="InterPro" id="IPR018040">
    <property type="entry name" value="Pectinesterase_Tyr_AS"/>
</dbReference>
<evidence type="ECO:0000256" key="9">
    <source>
        <dbReference type="ARBA" id="ARBA00023157"/>
    </source>
</evidence>
<dbReference type="FunFam" id="1.20.140.40:FF:000021">
    <property type="entry name" value="Probable pectinesterase/pectinesterase inhibitor 51"/>
    <property type="match status" value="1"/>
</dbReference>
<dbReference type="NCBIfam" id="TIGR01614">
    <property type="entry name" value="PME_inhib"/>
    <property type="match status" value="1"/>
</dbReference>
<dbReference type="GO" id="GO:0042545">
    <property type="term" value="P:cell wall modification"/>
    <property type="evidence" value="ECO:0007669"/>
    <property type="project" value="UniProtKB-UniRule"/>
</dbReference>
<evidence type="ECO:0000313" key="17">
    <source>
        <dbReference type="Proteomes" id="UP000327085"/>
    </source>
</evidence>
<dbReference type="OMA" id="FIHCTLE"/>
<dbReference type="FunCoup" id="A0A5E4G2Q2">
    <property type="interactions" value="122"/>
</dbReference>
<comment type="similarity">
    <text evidence="3">In the N-terminal section; belongs to the PMEI family.</text>
</comment>
<dbReference type="SUPFAM" id="SSF51126">
    <property type="entry name" value="Pectin lyase-like"/>
    <property type="match status" value="2"/>
</dbReference>
<dbReference type="PANTHER" id="PTHR31707">
    <property type="entry name" value="PECTINESTERASE"/>
    <property type="match status" value="1"/>
</dbReference>
<feature type="transmembrane region" description="Helical" evidence="14">
    <location>
        <begin position="38"/>
        <end position="61"/>
    </location>
</feature>
<evidence type="ECO:0000256" key="7">
    <source>
        <dbReference type="ARBA" id="ARBA00022801"/>
    </source>
</evidence>
<keyword evidence="14" id="KW-0812">Transmembrane</keyword>
<keyword evidence="14" id="KW-1133">Transmembrane helix</keyword>
<dbReference type="AlphaFoldDB" id="A0A5E4G2Q2"/>
<organism evidence="16 17">
    <name type="scientific">Prunus dulcis</name>
    <name type="common">Almond</name>
    <name type="synonym">Amygdalus dulcis</name>
    <dbReference type="NCBI Taxonomy" id="3755"/>
    <lineage>
        <taxon>Eukaryota</taxon>
        <taxon>Viridiplantae</taxon>
        <taxon>Streptophyta</taxon>
        <taxon>Embryophyta</taxon>
        <taxon>Tracheophyta</taxon>
        <taxon>Spermatophyta</taxon>
        <taxon>Magnoliopsida</taxon>
        <taxon>eudicotyledons</taxon>
        <taxon>Gunneridae</taxon>
        <taxon>Pentapetalae</taxon>
        <taxon>rosids</taxon>
        <taxon>fabids</taxon>
        <taxon>Rosales</taxon>
        <taxon>Rosaceae</taxon>
        <taxon>Amygdaloideae</taxon>
        <taxon>Amygdaleae</taxon>
        <taxon>Prunus</taxon>
    </lineage>
</organism>
<proteinExistence type="inferred from homology"/>
<dbReference type="Gene3D" id="1.20.140.40">
    <property type="entry name" value="Invertase/pectin methylesterase inhibitor family protein"/>
    <property type="match status" value="1"/>
</dbReference>
<keyword evidence="13" id="KW-0961">Cell wall biogenesis/degradation</keyword>
<keyword evidence="7 13" id="KW-0378">Hydrolase</keyword>